<dbReference type="NCBIfam" id="TIGR00229">
    <property type="entry name" value="sensory_box"/>
    <property type="match status" value="1"/>
</dbReference>
<gene>
    <name evidence="4" type="ORF">G7058_07575</name>
</gene>
<feature type="domain" description="GGDEF" evidence="3">
    <location>
        <begin position="195"/>
        <end position="324"/>
    </location>
</feature>
<dbReference type="Gene3D" id="3.30.70.270">
    <property type="match status" value="1"/>
</dbReference>
<name>A0A6G7WHZ0_9LACT</name>
<dbReference type="SUPFAM" id="SSF55073">
    <property type="entry name" value="Nucleotide cyclase"/>
    <property type="match status" value="1"/>
</dbReference>
<dbReference type="InterPro" id="IPR035965">
    <property type="entry name" value="PAS-like_dom_sf"/>
</dbReference>
<dbReference type="InterPro" id="IPR000160">
    <property type="entry name" value="GGDEF_dom"/>
</dbReference>
<evidence type="ECO:0000256" key="1">
    <source>
        <dbReference type="SAM" id="Coils"/>
    </source>
</evidence>
<dbReference type="FunFam" id="3.30.70.270:FF:000001">
    <property type="entry name" value="Diguanylate cyclase domain protein"/>
    <property type="match status" value="1"/>
</dbReference>
<keyword evidence="1" id="KW-0175">Coiled coil</keyword>
<dbReference type="SUPFAM" id="SSF55785">
    <property type="entry name" value="PYP-like sensor domain (PAS domain)"/>
    <property type="match status" value="1"/>
</dbReference>
<evidence type="ECO:0000313" key="5">
    <source>
        <dbReference type="Proteomes" id="UP000501830"/>
    </source>
</evidence>
<dbReference type="InterPro" id="IPR050469">
    <property type="entry name" value="Diguanylate_Cyclase"/>
</dbReference>
<dbReference type="KEGG" id="jpo:G7058_07575"/>
<dbReference type="AlphaFoldDB" id="A0A6G7WHZ0"/>
<sequence>MEERFKNAPCGFLSIDYEGYIVAVNDTFLIEMNYEQDELVGKHVEIICRPPARMIFHSYFYPTIHLYGRVRELFVKLMKKSGEEVPFILSARCFEAEAAYRVDIVMLPMIKRMEYEQVLRQTKVKVEEILKEKEVAHQELQALYAEIKEKKIELENMNEHLVVLSNTDKLTNIPNRRYFHHKFDEIVIEYEKTQQPFSLMMMDIDHFKRVNDRYGHQIGDQVLIQVAAILFENLPENAVVARYGGEEFVVLLPGMSENDAMATAEILKDNIQHAHWDIVNRMTISAGIATFTEDDDPYSIITKADQALYLSKERGRNCATHFNMVSS</sequence>
<proteinExistence type="predicted"/>
<dbReference type="PROSITE" id="PS50112">
    <property type="entry name" value="PAS"/>
    <property type="match status" value="1"/>
</dbReference>
<evidence type="ECO:0000313" key="4">
    <source>
        <dbReference type="EMBL" id="QIK51894.1"/>
    </source>
</evidence>
<dbReference type="CDD" id="cd01949">
    <property type="entry name" value="GGDEF"/>
    <property type="match status" value="1"/>
</dbReference>
<feature type="domain" description="PAS" evidence="2">
    <location>
        <begin position="1"/>
        <end position="42"/>
    </location>
</feature>
<dbReference type="InterPro" id="IPR029787">
    <property type="entry name" value="Nucleotide_cyclase"/>
</dbReference>
<dbReference type="Proteomes" id="UP000501830">
    <property type="component" value="Chromosome"/>
</dbReference>
<dbReference type="GeneID" id="94553139"/>
<dbReference type="SMART" id="SM00267">
    <property type="entry name" value="GGDEF"/>
    <property type="match status" value="1"/>
</dbReference>
<dbReference type="PANTHER" id="PTHR45138">
    <property type="entry name" value="REGULATORY COMPONENTS OF SENSORY TRANSDUCTION SYSTEM"/>
    <property type="match status" value="1"/>
</dbReference>
<dbReference type="Gene3D" id="3.30.450.20">
    <property type="entry name" value="PAS domain"/>
    <property type="match status" value="1"/>
</dbReference>
<accession>A0A6G7WHZ0</accession>
<protein>
    <submittedName>
        <fullName evidence="4">Sensor domain-containing diguanylate cyclase</fullName>
    </submittedName>
</protein>
<dbReference type="PANTHER" id="PTHR45138:SF9">
    <property type="entry name" value="DIGUANYLATE CYCLASE DGCM-RELATED"/>
    <property type="match status" value="1"/>
</dbReference>
<evidence type="ECO:0000259" key="3">
    <source>
        <dbReference type="PROSITE" id="PS50887"/>
    </source>
</evidence>
<dbReference type="InterPro" id="IPR043128">
    <property type="entry name" value="Rev_trsase/Diguanyl_cyclase"/>
</dbReference>
<evidence type="ECO:0000259" key="2">
    <source>
        <dbReference type="PROSITE" id="PS50112"/>
    </source>
</evidence>
<reference evidence="4 5" key="1">
    <citation type="journal article" date="2017" name="Int. J. Syst. Evol. Microbiol.">
        <title>Jeotgalibaca porci sp. nov. and Jeotgalibaca arthritidis sp. nov., isolated from pigs, and emended description of the genus Jeotgalibaca.</title>
        <authorList>
            <person name="Zamora L."/>
            <person name="Perez-Sancho M."/>
            <person name="Dominguez L."/>
            <person name="Fernandez-Garayzabal J.F."/>
            <person name="Vela A.I."/>
        </authorList>
    </citation>
    <scope>NUCLEOTIDE SEQUENCE [LARGE SCALE GENOMIC DNA]</scope>
    <source>
        <strain evidence="4 5">CCUG 69148</strain>
    </source>
</reference>
<dbReference type="RefSeq" id="WP_166062955.1">
    <property type="nucleotide sequence ID" value="NZ_CP049889.1"/>
</dbReference>
<dbReference type="InterPro" id="IPR000014">
    <property type="entry name" value="PAS"/>
</dbReference>
<organism evidence="4 5">
    <name type="scientific">Jeotgalibaca porci</name>
    <dbReference type="NCBI Taxonomy" id="1868793"/>
    <lineage>
        <taxon>Bacteria</taxon>
        <taxon>Bacillati</taxon>
        <taxon>Bacillota</taxon>
        <taxon>Bacilli</taxon>
        <taxon>Lactobacillales</taxon>
        <taxon>Carnobacteriaceae</taxon>
        <taxon>Jeotgalibaca</taxon>
    </lineage>
</organism>
<dbReference type="GO" id="GO:0052621">
    <property type="term" value="F:diguanylate cyclase activity"/>
    <property type="evidence" value="ECO:0007669"/>
    <property type="project" value="TreeGrafter"/>
</dbReference>
<keyword evidence="5" id="KW-1185">Reference proteome</keyword>
<dbReference type="CDD" id="cd00130">
    <property type="entry name" value="PAS"/>
    <property type="match status" value="1"/>
</dbReference>
<dbReference type="Pfam" id="PF00990">
    <property type="entry name" value="GGDEF"/>
    <property type="match status" value="1"/>
</dbReference>
<feature type="coiled-coil region" evidence="1">
    <location>
        <begin position="112"/>
        <end position="167"/>
    </location>
</feature>
<dbReference type="NCBIfam" id="TIGR00254">
    <property type="entry name" value="GGDEF"/>
    <property type="match status" value="1"/>
</dbReference>
<dbReference type="EMBL" id="CP049889">
    <property type="protein sequence ID" value="QIK51894.1"/>
    <property type="molecule type" value="Genomic_DNA"/>
</dbReference>
<dbReference type="PROSITE" id="PS50887">
    <property type="entry name" value="GGDEF"/>
    <property type="match status" value="1"/>
</dbReference>